<dbReference type="Pfam" id="PF11101">
    <property type="entry name" value="DUF2884"/>
    <property type="match status" value="1"/>
</dbReference>
<organism evidence="2 3">
    <name type="scientific">Frateuria flava</name>
    <dbReference type="NCBI Taxonomy" id="2821489"/>
    <lineage>
        <taxon>Bacteria</taxon>
        <taxon>Pseudomonadati</taxon>
        <taxon>Pseudomonadota</taxon>
        <taxon>Gammaproteobacteria</taxon>
        <taxon>Lysobacterales</taxon>
        <taxon>Rhodanobacteraceae</taxon>
        <taxon>Frateuria</taxon>
    </lineage>
</organism>
<evidence type="ECO:0000313" key="2">
    <source>
        <dbReference type="EMBL" id="MBP1475666.1"/>
    </source>
</evidence>
<protein>
    <submittedName>
        <fullName evidence="2">DUF2884 family protein</fullName>
    </submittedName>
</protein>
<gene>
    <name evidence="2" type="ORF">J7I44_15250</name>
</gene>
<proteinExistence type="predicted"/>
<dbReference type="Proteomes" id="UP000823790">
    <property type="component" value="Unassembled WGS sequence"/>
</dbReference>
<dbReference type="RefSeq" id="WP_209622801.1">
    <property type="nucleotide sequence ID" value="NZ_JAGJRS010000034.1"/>
</dbReference>
<accession>A0ABS4DRJ9</accession>
<dbReference type="InterPro" id="IPR021307">
    <property type="entry name" value="DUF2884"/>
</dbReference>
<sequence>MFSRHSRFALALAASLVLAGCGNGLDTTTIANGGIVVLGDQVTLHGTGNSEALLDATGRLVIDGHDVAVDTTQRQLLQQYYQGARAVREHGVATGKAGAAVAVQSLKNAAEHVTGSDSEQADAKLDTATRRVDDEANKICLDIGQIRAAQNRLADSLPAFKPFARIIDGDDSDCSDDS</sequence>
<evidence type="ECO:0000313" key="3">
    <source>
        <dbReference type="Proteomes" id="UP000823790"/>
    </source>
</evidence>
<dbReference type="PROSITE" id="PS51257">
    <property type="entry name" value="PROKAR_LIPOPROTEIN"/>
    <property type="match status" value="1"/>
</dbReference>
<name>A0ABS4DRJ9_9GAMM</name>
<comment type="caution">
    <text evidence="2">The sequence shown here is derived from an EMBL/GenBank/DDBJ whole genome shotgun (WGS) entry which is preliminary data.</text>
</comment>
<feature type="chain" id="PRO_5047172474" evidence="1">
    <location>
        <begin position="20"/>
        <end position="178"/>
    </location>
</feature>
<evidence type="ECO:0000256" key="1">
    <source>
        <dbReference type="SAM" id="SignalP"/>
    </source>
</evidence>
<reference evidence="2 3" key="1">
    <citation type="submission" date="2021-04" db="EMBL/GenBank/DDBJ databases">
        <authorList>
            <person name="Huq M.A."/>
        </authorList>
    </citation>
    <scope>NUCLEOTIDE SEQUENCE [LARGE SCALE GENOMIC DNA]</scope>
    <source>
        <strain evidence="2 3">MAH-13</strain>
    </source>
</reference>
<feature type="signal peptide" evidence="1">
    <location>
        <begin position="1"/>
        <end position="19"/>
    </location>
</feature>
<keyword evidence="1" id="KW-0732">Signal</keyword>
<keyword evidence="3" id="KW-1185">Reference proteome</keyword>
<dbReference type="EMBL" id="JAGJRS010000034">
    <property type="protein sequence ID" value="MBP1475666.1"/>
    <property type="molecule type" value="Genomic_DNA"/>
</dbReference>